<dbReference type="SUPFAM" id="SSF47473">
    <property type="entry name" value="EF-hand"/>
    <property type="match status" value="1"/>
</dbReference>
<dbReference type="Pfam" id="PF03501">
    <property type="entry name" value="S10_plectin"/>
    <property type="match status" value="1"/>
</dbReference>
<evidence type="ECO:0000313" key="9">
    <source>
        <dbReference type="Proteomes" id="UP001196530"/>
    </source>
</evidence>
<gene>
    <name evidence="8" type="ORF">KL928_002148</name>
</gene>
<keyword evidence="5" id="KW-0687">Ribonucleoprotein</keyword>
<keyword evidence="3" id="KW-0963">Cytoplasm</keyword>
<evidence type="ECO:0000256" key="4">
    <source>
        <dbReference type="ARBA" id="ARBA00022980"/>
    </source>
</evidence>
<evidence type="ECO:0000313" key="8">
    <source>
        <dbReference type="EMBL" id="KAG7819474.1"/>
    </source>
</evidence>
<dbReference type="Gene3D" id="1.10.10.10">
    <property type="entry name" value="Winged helix-like DNA-binding domain superfamily/Winged helix DNA-binding domain"/>
    <property type="match status" value="1"/>
</dbReference>
<dbReference type="GO" id="GO:0022627">
    <property type="term" value="C:cytosolic small ribosomal subunit"/>
    <property type="evidence" value="ECO:0007669"/>
    <property type="project" value="TreeGrafter"/>
</dbReference>
<dbReference type="InterPro" id="IPR036388">
    <property type="entry name" value="WH-like_DNA-bd_sf"/>
</dbReference>
<keyword evidence="4" id="KW-0689">Ribosomal protein</keyword>
<dbReference type="Proteomes" id="UP001196530">
    <property type="component" value="Unassembled WGS sequence"/>
</dbReference>
<evidence type="ECO:0000256" key="5">
    <source>
        <dbReference type="ARBA" id="ARBA00023274"/>
    </source>
</evidence>
<dbReference type="RefSeq" id="XP_043060353.1">
    <property type="nucleotide sequence ID" value="XM_043202592.1"/>
</dbReference>
<dbReference type="GO" id="GO:0003723">
    <property type="term" value="F:RNA binding"/>
    <property type="evidence" value="ECO:0007669"/>
    <property type="project" value="TreeGrafter"/>
</dbReference>
<evidence type="ECO:0000256" key="6">
    <source>
        <dbReference type="SAM" id="MobiDB-lite"/>
    </source>
</evidence>
<feature type="compositionally biased region" description="Low complexity" evidence="6">
    <location>
        <begin position="143"/>
        <end position="172"/>
    </location>
</feature>
<dbReference type="InterPro" id="IPR005326">
    <property type="entry name" value="Plectin_eS10_N"/>
</dbReference>
<proteinExistence type="inferred from homology"/>
<dbReference type="Gene3D" id="1.10.238.10">
    <property type="entry name" value="EF-hand"/>
    <property type="match status" value="1"/>
</dbReference>
<dbReference type="PANTHER" id="PTHR12146">
    <property type="entry name" value="40S RIBOSOMAL PROTEIN S10"/>
    <property type="match status" value="1"/>
</dbReference>
<dbReference type="GeneID" id="66126199"/>
<reference evidence="8" key="1">
    <citation type="journal article" date="2021" name="G3 (Bethesda)">
        <title>Genomic diversity, chromosomal rearrangements, and interspecies hybridization in the ogataea polymorpha species complex.</title>
        <authorList>
            <person name="Hanson S.J."/>
            <person name="Cinneide E.O."/>
            <person name="Salzberg L.I."/>
            <person name="Wolfe K.H."/>
            <person name="McGowan J."/>
            <person name="Fitzpatrick D.A."/>
            <person name="Matlin K."/>
        </authorList>
    </citation>
    <scope>NUCLEOTIDE SEQUENCE</scope>
    <source>
        <strain evidence="8">61-244</strain>
    </source>
</reference>
<evidence type="ECO:0000256" key="3">
    <source>
        <dbReference type="ARBA" id="ARBA00022490"/>
    </source>
</evidence>
<comment type="caution">
    <text evidence="8">The sequence shown here is derived from an EMBL/GenBank/DDBJ whole genome shotgun (WGS) entry which is preliminary data.</text>
</comment>
<feature type="domain" description="Plectin/eS10 N-terminal" evidence="7">
    <location>
        <begin position="9"/>
        <end position="84"/>
    </location>
</feature>
<organism evidence="8 9">
    <name type="scientific">Pichia angusta</name>
    <name type="common">Yeast</name>
    <name type="synonym">Hansenula polymorpha</name>
    <dbReference type="NCBI Taxonomy" id="870730"/>
    <lineage>
        <taxon>Eukaryota</taxon>
        <taxon>Fungi</taxon>
        <taxon>Dikarya</taxon>
        <taxon>Ascomycota</taxon>
        <taxon>Saccharomycotina</taxon>
        <taxon>Pichiomycetes</taxon>
        <taxon>Pichiales</taxon>
        <taxon>Pichiaceae</taxon>
        <taxon>Ogataea</taxon>
    </lineage>
</organism>
<name>A0AAN6I745_PICAN</name>
<comment type="subcellular location">
    <subcellularLocation>
        <location evidence="1">Cytoplasm</location>
    </subcellularLocation>
</comment>
<evidence type="ECO:0000256" key="2">
    <source>
        <dbReference type="ARBA" id="ARBA00007278"/>
    </source>
</evidence>
<feature type="region of interest" description="Disordered" evidence="6">
    <location>
        <begin position="111"/>
        <end position="172"/>
    </location>
</feature>
<comment type="similarity">
    <text evidence="2">Belongs to the eukaryotic ribosomal protein eS10 family.</text>
</comment>
<evidence type="ECO:0000256" key="1">
    <source>
        <dbReference type="ARBA" id="ARBA00004496"/>
    </source>
</evidence>
<feature type="compositionally biased region" description="Pro residues" evidence="6">
    <location>
        <begin position="111"/>
        <end position="124"/>
    </location>
</feature>
<sequence>MGDEFLTVPEGVLVAKKDFEIQHDDIDTKNLYVIKAMQSLTSKGYVKTQFSWQYYYYTLTDEGINYLREYLALPETIVPNTLVAEPIQERPQARPQKPTIINNYYYVSPPPQPGNVAPPQPQQIPHPYLSPGSSFTRASLENRPSSLSSRPQRPQLLAKVPSTSSEESEIYSSPSLARLELHPRLPQIDLDDPVPDPQVPNLLSLLSRMGPDSISVHNQQLYDAFSRFGKDSIDYEDLRQLLVNPEGTYFKSDSARRLCNTFVSTTSELEFRDFIRLCKFLKGCYDSFKYHDSDKSCYLEPAEFSKSLRYNQITCPDRLLQQIYRNSPNLNLEAYVLAVILIRKHEREHLYTG</sequence>
<dbReference type="PANTHER" id="PTHR12146:SF0">
    <property type="entry name" value="RIBOSOMAL PROTEIN S10"/>
    <property type="match status" value="1"/>
</dbReference>
<dbReference type="GO" id="GO:0003735">
    <property type="term" value="F:structural constituent of ribosome"/>
    <property type="evidence" value="ECO:0007669"/>
    <property type="project" value="TreeGrafter"/>
</dbReference>
<protein>
    <recommendedName>
        <fullName evidence="7">Plectin/eS10 N-terminal domain-containing protein</fullName>
    </recommendedName>
</protein>
<dbReference type="InterPro" id="IPR011992">
    <property type="entry name" value="EF-hand-dom_pair"/>
</dbReference>
<evidence type="ECO:0000259" key="7">
    <source>
        <dbReference type="Pfam" id="PF03501"/>
    </source>
</evidence>
<accession>A0AAN6I745</accession>
<dbReference type="AlphaFoldDB" id="A0AAN6I745"/>
<dbReference type="EMBL" id="JAHLUX010000004">
    <property type="protein sequence ID" value="KAG7819474.1"/>
    <property type="molecule type" value="Genomic_DNA"/>
</dbReference>
<dbReference type="InterPro" id="IPR037447">
    <property type="entry name" value="Ribosomal_eS10"/>
</dbReference>